<reference evidence="3" key="1">
    <citation type="submission" date="2023-07" db="EMBL/GenBank/DDBJ databases">
        <authorList>
            <consortium name="AG Swart"/>
            <person name="Singh M."/>
            <person name="Singh A."/>
            <person name="Seah K."/>
            <person name="Emmerich C."/>
        </authorList>
    </citation>
    <scope>NUCLEOTIDE SEQUENCE</scope>
    <source>
        <strain evidence="3">DP1</strain>
    </source>
</reference>
<protein>
    <submittedName>
        <fullName evidence="3">Uncharacterized protein</fullName>
    </submittedName>
</protein>
<evidence type="ECO:0000256" key="2">
    <source>
        <dbReference type="SAM" id="MobiDB-lite"/>
    </source>
</evidence>
<feature type="compositionally biased region" description="Basic and acidic residues" evidence="2">
    <location>
        <begin position="232"/>
        <end position="249"/>
    </location>
</feature>
<comment type="caution">
    <text evidence="3">The sequence shown here is derived from an EMBL/GenBank/DDBJ whole genome shotgun (WGS) entry which is preliminary data.</text>
</comment>
<accession>A0AAD1Y5P9</accession>
<organism evidence="3 4">
    <name type="scientific">Euplotes crassus</name>
    <dbReference type="NCBI Taxonomy" id="5936"/>
    <lineage>
        <taxon>Eukaryota</taxon>
        <taxon>Sar</taxon>
        <taxon>Alveolata</taxon>
        <taxon>Ciliophora</taxon>
        <taxon>Intramacronucleata</taxon>
        <taxon>Spirotrichea</taxon>
        <taxon>Hypotrichia</taxon>
        <taxon>Euplotida</taxon>
        <taxon>Euplotidae</taxon>
        <taxon>Moneuplotes</taxon>
    </lineage>
</organism>
<dbReference type="Proteomes" id="UP001295684">
    <property type="component" value="Unassembled WGS sequence"/>
</dbReference>
<name>A0AAD1Y5P9_EUPCR</name>
<keyword evidence="1" id="KW-0175">Coiled coil</keyword>
<proteinExistence type="predicted"/>
<gene>
    <name evidence="3" type="ORF">ECRASSUSDP1_LOCUS26325</name>
</gene>
<feature type="region of interest" description="Disordered" evidence="2">
    <location>
        <begin position="376"/>
        <end position="433"/>
    </location>
</feature>
<sequence length="785" mass="89918">MILCIMKINNIVSVFKDYLIYDDIGDFLNRMYTMEETLPRLNRVTRYYAKLGNPLPSMAALEEQKFITKNKRRKHRKLQDRLEALEKVKDRENDNFSVELDSFENNKVFDTQMVERILNETPCETIDNDLKNFGLNIVSSMQSYEQNSKILNNTKTGSEIYDLDVLKNIQNTEGTNSFEKLVQEFAENYTDPELSSEIIKRPKTENSSKENIIKISGSNYLEFDSNISIIQEDDKRTSNRNPSRGESKNKKNQKKVCKRNIQLSGYANTKPSVTSHSRRTTDSVKIEDLIKASRSNIYGSKSIKKIKDIPQKDLKFPDSSSKRVISYDKKKYFTKKVHKSKTDKQCKKLSMKFPRQKDLGDCDPLLESKFTIMSTSARSKHKYPKTENKNRRKNRNRIGSLDGFKHKISLSKSRGKDSRQPIKVSKGRKAPGRLSKAASLVSLFGTHNNSQPDSLIKTLKRPRVKVDIRSGGRKSASNLQKNSTHYNLRMSSINDLKEYLTLTKIGTPIRKPSKQKERQLKQKAKSKVSEYKEVKTKVLNIPTIKITGLKELVNNQPKEVVKISDDYTNNFLKDTLKNPQVDNKHVLKVSNVDGSQEKTIIDFINNKSNEIHCINNSSQDQTSFEPSVADEVEYDPVKDVSCEDYSVHLTDMKINERFNECKINLVKQIQPNNFGSSAFRSDSKRKCNYSTLSKNSNNKNLTTRTSSQSIISKVRKSPTPKVLQSTINLRAFRRSQIDSSDQQGLFLQNKPFVSKSGIKSSLEVAPTLKAIASARTRTFINKFNC</sequence>
<evidence type="ECO:0000313" key="3">
    <source>
        <dbReference type="EMBL" id="CAI2384790.1"/>
    </source>
</evidence>
<evidence type="ECO:0000256" key="1">
    <source>
        <dbReference type="SAM" id="Coils"/>
    </source>
</evidence>
<feature type="region of interest" description="Disordered" evidence="2">
    <location>
        <begin position="232"/>
        <end position="256"/>
    </location>
</feature>
<feature type="coiled-coil region" evidence="1">
    <location>
        <begin position="68"/>
        <end position="95"/>
    </location>
</feature>
<dbReference type="AlphaFoldDB" id="A0AAD1Y5P9"/>
<keyword evidence="4" id="KW-1185">Reference proteome</keyword>
<dbReference type="EMBL" id="CAMPGE010027135">
    <property type="protein sequence ID" value="CAI2384790.1"/>
    <property type="molecule type" value="Genomic_DNA"/>
</dbReference>
<evidence type="ECO:0000313" key="4">
    <source>
        <dbReference type="Proteomes" id="UP001295684"/>
    </source>
</evidence>